<dbReference type="InterPro" id="IPR050840">
    <property type="entry name" value="Adaptor_Complx_Large_Subunit"/>
</dbReference>
<feature type="compositionally biased region" description="Low complexity" evidence="5">
    <location>
        <begin position="855"/>
        <end position="872"/>
    </location>
</feature>
<proteinExistence type="predicted"/>
<feature type="region of interest" description="Disordered" evidence="5">
    <location>
        <begin position="660"/>
        <end position="920"/>
    </location>
</feature>
<dbReference type="GO" id="GO:0012505">
    <property type="term" value="C:endomembrane system"/>
    <property type="evidence" value="ECO:0007669"/>
    <property type="project" value="UniProtKB-SubCell"/>
</dbReference>
<dbReference type="GO" id="GO:0016192">
    <property type="term" value="P:vesicle-mediated transport"/>
    <property type="evidence" value="ECO:0007669"/>
    <property type="project" value="InterPro"/>
</dbReference>
<protein>
    <submittedName>
        <fullName evidence="7">Subunit epsilon of adaptor protein complex AP-4</fullName>
    </submittedName>
</protein>
<dbReference type="EMBL" id="CP151504">
    <property type="protein sequence ID" value="WZN61789.1"/>
    <property type="molecule type" value="Genomic_DNA"/>
</dbReference>
<dbReference type="GO" id="GO:0030117">
    <property type="term" value="C:membrane coat"/>
    <property type="evidence" value="ECO:0007669"/>
    <property type="project" value="InterPro"/>
</dbReference>
<name>A0AAX4P7P7_9CHLO</name>
<evidence type="ECO:0000256" key="4">
    <source>
        <dbReference type="ARBA" id="ARBA00023136"/>
    </source>
</evidence>
<sequence length="920" mass="99055">MAATQMARFKSREYLDLVKSIGECKSKIEEDAIMKNEVVYLKRRLADPKLDKSKLREYLLRLLYVELLGHDASFGHIHAVKLCSDASLTNKKVAYLTTCLFLSEESELLILLMNTMKSDLHSDNYLVVCASLDTVCQLATEDAVPLILPSIKELLTHGKDIVRKKATMALLRFFLKAPHLVPDYGAMCRKVLCDHDPSVMGAALCALHEAVKRDAASFKNLVKSLLHVLTQIVDRRLPKTYDNHRAPAPFLQIKILKMLALLGQGDKAASSQMHPVLIACLKSANSGTGIGNALVYECVRTAIAIHPDAQLLTASAAVVAHFLNSSHAGVAATAANNLKYVALDALGGIVQIDPSYGERHQLAVIDCLEDPDETLKKKTLELLYRMTTTENVEIVVDKMLTFLEQTSDEHIRADVATRVSELAERYAPDNHWFIDTMNRVFELAGDLVRPELADDLMQLIAEGTGDSREADTELRRSAVESYIDLLGSGKPKMPKLLLAIVAWVLGEYGTLCLSPTEVMDTLAGIGRRQDCEDSVRAFVLTALCKVCCAQGGTGGPTAEADAFVSKMLASRNLDLQQRAVEFRTMMACPADLRQAAMPADASCEEVESDSLAALDAFVSQALANGAAPYIGIDLRDDSALSSSLSQPQGDALRYDNYEQPETASGAQRQGQMGGEMFTSSMGGIQPLESLISGPGQGEGGHDQPPPVQDPSKPQLNISGPRKWGRPAPQPQAPPAAPEPVRYAEEPVLVQADPQPYAEQPVASEEFADPAEMSEKQRLAASLFGGGGRAARRQGGGRRGRQQAAPAAVAAPQQQHQQQQPDLLLDMGVSTPAPAQQAQTAPSSVMDELSLLDVSAPVQQHQQPQAQPALDLMGGMGGLGSQPQQPPPMGGLSPMTKPAGQSLGAPSPKPASNDPFKDLLG</sequence>
<evidence type="ECO:0000313" key="8">
    <source>
        <dbReference type="Proteomes" id="UP001472866"/>
    </source>
</evidence>
<organism evidence="7 8">
    <name type="scientific">Chloropicon roscoffensis</name>
    <dbReference type="NCBI Taxonomy" id="1461544"/>
    <lineage>
        <taxon>Eukaryota</taxon>
        <taxon>Viridiplantae</taxon>
        <taxon>Chlorophyta</taxon>
        <taxon>Chloropicophyceae</taxon>
        <taxon>Chloropicales</taxon>
        <taxon>Chloropicaceae</taxon>
        <taxon>Chloropicon</taxon>
    </lineage>
</organism>
<evidence type="ECO:0000256" key="5">
    <source>
        <dbReference type="SAM" id="MobiDB-lite"/>
    </source>
</evidence>
<evidence type="ECO:0000256" key="3">
    <source>
        <dbReference type="ARBA" id="ARBA00022927"/>
    </source>
</evidence>
<evidence type="ECO:0000313" key="7">
    <source>
        <dbReference type="EMBL" id="WZN61789.1"/>
    </source>
</evidence>
<evidence type="ECO:0000259" key="6">
    <source>
        <dbReference type="Pfam" id="PF01602"/>
    </source>
</evidence>
<feature type="compositionally biased region" description="Low complexity" evidence="5">
    <location>
        <begin position="829"/>
        <end position="843"/>
    </location>
</feature>
<feature type="domain" description="Clathrin/coatomer adaptor adaptin-like N-terminal" evidence="6">
    <location>
        <begin position="42"/>
        <end position="586"/>
    </location>
</feature>
<dbReference type="SUPFAM" id="SSF48371">
    <property type="entry name" value="ARM repeat"/>
    <property type="match status" value="1"/>
</dbReference>
<feature type="compositionally biased region" description="Polar residues" evidence="5">
    <location>
        <begin position="660"/>
        <end position="670"/>
    </location>
</feature>
<dbReference type="Proteomes" id="UP001472866">
    <property type="component" value="Chromosome 04"/>
</dbReference>
<keyword evidence="4" id="KW-0472">Membrane</keyword>
<comment type="subcellular location">
    <subcellularLocation>
        <location evidence="1">Endomembrane system</location>
    </subcellularLocation>
</comment>
<dbReference type="Pfam" id="PF01602">
    <property type="entry name" value="Adaptin_N"/>
    <property type="match status" value="1"/>
</dbReference>
<dbReference type="InterPro" id="IPR002553">
    <property type="entry name" value="Clathrin/coatomer_adapt-like_N"/>
</dbReference>
<dbReference type="AlphaFoldDB" id="A0AAX4P7P7"/>
<dbReference type="InterPro" id="IPR011989">
    <property type="entry name" value="ARM-like"/>
</dbReference>
<keyword evidence="2" id="KW-0813">Transport</keyword>
<reference evidence="7 8" key="1">
    <citation type="submission" date="2024-03" db="EMBL/GenBank/DDBJ databases">
        <title>Complete genome sequence of the green alga Chloropicon roscoffensis RCC1871.</title>
        <authorList>
            <person name="Lemieux C."/>
            <person name="Pombert J.-F."/>
            <person name="Otis C."/>
            <person name="Turmel M."/>
        </authorList>
    </citation>
    <scope>NUCLEOTIDE SEQUENCE [LARGE SCALE GENOMIC DNA]</scope>
    <source>
        <strain evidence="7 8">RCC1871</strain>
    </source>
</reference>
<feature type="compositionally biased region" description="Basic residues" evidence="5">
    <location>
        <begin position="789"/>
        <end position="800"/>
    </location>
</feature>
<dbReference type="GO" id="GO:0006886">
    <property type="term" value="P:intracellular protein transport"/>
    <property type="evidence" value="ECO:0007669"/>
    <property type="project" value="InterPro"/>
</dbReference>
<evidence type="ECO:0000256" key="1">
    <source>
        <dbReference type="ARBA" id="ARBA00004308"/>
    </source>
</evidence>
<feature type="compositionally biased region" description="Low complexity" evidence="5">
    <location>
        <begin position="801"/>
        <end position="820"/>
    </location>
</feature>
<feature type="compositionally biased region" description="Pro residues" evidence="5">
    <location>
        <begin position="727"/>
        <end position="737"/>
    </location>
</feature>
<gene>
    <name evidence="7" type="ORF">HKI87_04g33240</name>
</gene>
<evidence type="ECO:0000256" key="2">
    <source>
        <dbReference type="ARBA" id="ARBA00022448"/>
    </source>
</evidence>
<dbReference type="Gene3D" id="1.25.10.10">
    <property type="entry name" value="Leucine-rich Repeat Variant"/>
    <property type="match status" value="1"/>
</dbReference>
<keyword evidence="8" id="KW-1185">Reference proteome</keyword>
<accession>A0AAX4P7P7</accession>
<keyword evidence="3" id="KW-0653">Protein transport</keyword>
<dbReference type="InterPro" id="IPR016024">
    <property type="entry name" value="ARM-type_fold"/>
</dbReference>
<dbReference type="PANTHER" id="PTHR22780">
    <property type="entry name" value="ADAPTIN, ALPHA/GAMMA/EPSILON"/>
    <property type="match status" value="1"/>
</dbReference>